<dbReference type="AlphaFoldDB" id="A0A1W2G7R8"/>
<evidence type="ECO:0000313" key="3">
    <source>
        <dbReference type="EMBL" id="SMD32730.1"/>
    </source>
</evidence>
<reference evidence="3 4" key="1">
    <citation type="submission" date="2017-04" db="EMBL/GenBank/DDBJ databases">
        <authorList>
            <person name="Afonso C.L."/>
            <person name="Miller P.J."/>
            <person name="Scott M.A."/>
            <person name="Spackman E."/>
            <person name="Goraichik I."/>
            <person name="Dimitrov K.M."/>
            <person name="Suarez D.L."/>
            <person name="Swayne D.E."/>
        </authorList>
    </citation>
    <scope>NUCLEOTIDE SEQUENCE [LARGE SCALE GENOMIC DNA]</scope>
    <source>
        <strain evidence="3 4">DSM 26133</strain>
    </source>
</reference>
<dbReference type="RefSeq" id="WP_084371377.1">
    <property type="nucleotide sequence ID" value="NZ_FWYF01000001.1"/>
</dbReference>
<keyword evidence="1" id="KW-0732">Signal</keyword>
<proteinExistence type="predicted"/>
<gene>
    <name evidence="3" type="ORF">SAMN04488029_1081</name>
</gene>
<dbReference type="OrthoDB" id="1121752at2"/>
<feature type="signal peptide" evidence="1">
    <location>
        <begin position="1"/>
        <end position="22"/>
    </location>
</feature>
<feature type="chain" id="PRO_5010738143" evidence="1">
    <location>
        <begin position="23"/>
        <end position="223"/>
    </location>
</feature>
<protein>
    <submittedName>
        <fullName evidence="3">Outer membrane protein beta-barrel domain-containing protein</fullName>
    </submittedName>
</protein>
<evidence type="ECO:0000313" key="4">
    <source>
        <dbReference type="Proteomes" id="UP000192472"/>
    </source>
</evidence>
<name>A0A1W2G7R8_REIFA</name>
<dbReference type="InterPro" id="IPR025665">
    <property type="entry name" value="Beta-barrel_OMP_2"/>
</dbReference>
<dbReference type="Pfam" id="PF13568">
    <property type="entry name" value="OMP_b-brl_2"/>
    <property type="match status" value="1"/>
</dbReference>
<evidence type="ECO:0000259" key="2">
    <source>
        <dbReference type="Pfam" id="PF13568"/>
    </source>
</evidence>
<organism evidence="3 4">
    <name type="scientific">Reichenbachiella faecimaris</name>
    <dbReference type="NCBI Taxonomy" id="692418"/>
    <lineage>
        <taxon>Bacteria</taxon>
        <taxon>Pseudomonadati</taxon>
        <taxon>Bacteroidota</taxon>
        <taxon>Cytophagia</taxon>
        <taxon>Cytophagales</taxon>
        <taxon>Reichenbachiellaceae</taxon>
        <taxon>Reichenbachiella</taxon>
    </lineage>
</organism>
<keyword evidence="4" id="KW-1185">Reference proteome</keyword>
<feature type="domain" description="Outer membrane protein beta-barrel" evidence="2">
    <location>
        <begin position="24"/>
        <end position="192"/>
    </location>
</feature>
<dbReference type="EMBL" id="FWYF01000001">
    <property type="protein sequence ID" value="SMD32730.1"/>
    <property type="molecule type" value="Genomic_DNA"/>
</dbReference>
<evidence type="ECO:0000256" key="1">
    <source>
        <dbReference type="SAM" id="SignalP"/>
    </source>
</evidence>
<accession>A0A1W2G7R8</accession>
<sequence length="223" mass="24874">MKKVTICLLLGLGVFLTQEACAQRRTYVGLKGGYNLSSAYFFHSFNGSGIVTGLEGGFQGGIIAMNYVRDHIGLQAELLYTQKGWKQKFDNNQPDFITELDYIELPLLVNLHTGKEQLHIFANAGCFAEFLVNVSQSALPSDTGSQQFYPYDESRDHKFGYGFRGGIGGYYDFDFGTFMLESSFSYSLSDMLDPITLDTGIPNSSKNWVIGFSMAYMFSFGEL</sequence>
<dbReference type="Proteomes" id="UP000192472">
    <property type="component" value="Unassembled WGS sequence"/>
</dbReference>
<dbReference type="STRING" id="692418.SAMN04488029_1081"/>